<keyword evidence="1" id="KW-1133">Transmembrane helix</keyword>
<evidence type="ECO:0000313" key="2">
    <source>
        <dbReference type="EMBL" id="MBB3808985.1"/>
    </source>
</evidence>
<gene>
    <name evidence="2" type="ORF">FHS81_001055</name>
</gene>
<evidence type="ECO:0000313" key="3">
    <source>
        <dbReference type="Proteomes" id="UP000537592"/>
    </source>
</evidence>
<proteinExistence type="predicted"/>
<sequence>MTNRDTRSSFNNWRPTELAALVIGLIVFWPLGIAVLAWKYWNDRSASPRNLDEIFGEGVRNLRGNLSGIFGSVSPKAGPGDASTYADDLAPTGNAAFDAHVRDELHRIDTRRQHLAEEVRAFRAFLDEERTGGPEVYERFRRRQETGRDHTI</sequence>
<name>A0A7W6EFU5_9HYPH</name>
<dbReference type="RefSeq" id="WP_183750995.1">
    <property type="nucleotide sequence ID" value="NZ_JACICC010000002.1"/>
</dbReference>
<keyword evidence="1" id="KW-0812">Transmembrane</keyword>
<evidence type="ECO:0008006" key="4">
    <source>
        <dbReference type="Google" id="ProtNLM"/>
    </source>
</evidence>
<comment type="caution">
    <text evidence="2">The sequence shown here is derived from an EMBL/GenBank/DDBJ whole genome shotgun (WGS) entry which is preliminary data.</text>
</comment>
<organism evidence="2 3">
    <name type="scientific">Pseudochelatococcus contaminans</name>
    <dbReference type="NCBI Taxonomy" id="1538103"/>
    <lineage>
        <taxon>Bacteria</taxon>
        <taxon>Pseudomonadati</taxon>
        <taxon>Pseudomonadota</taxon>
        <taxon>Alphaproteobacteria</taxon>
        <taxon>Hyphomicrobiales</taxon>
        <taxon>Chelatococcaceae</taxon>
        <taxon>Pseudochelatococcus</taxon>
    </lineage>
</organism>
<protein>
    <recommendedName>
        <fullName evidence="4">DUF2852 domain-containing protein</fullName>
    </recommendedName>
</protein>
<reference evidence="2 3" key="1">
    <citation type="submission" date="2020-08" db="EMBL/GenBank/DDBJ databases">
        <title>Genomic Encyclopedia of Type Strains, Phase IV (KMG-IV): sequencing the most valuable type-strain genomes for metagenomic binning, comparative biology and taxonomic classification.</title>
        <authorList>
            <person name="Goeker M."/>
        </authorList>
    </citation>
    <scope>NUCLEOTIDE SEQUENCE [LARGE SCALE GENOMIC DNA]</scope>
    <source>
        <strain evidence="2 3">DSM 28760</strain>
    </source>
</reference>
<dbReference type="Pfam" id="PF11014">
    <property type="entry name" value="DUF2852"/>
    <property type="match status" value="1"/>
</dbReference>
<dbReference type="InterPro" id="IPR021273">
    <property type="entry name" value="DUF2852"/>
</dbReference>
<dbReference type="EMBL" id="JACICC010000002">
    <property type="protein sequence ID" value="MBB3808985.1"/>
    <property type="molecule type" value="Genomic_DNA"/>
</dbReference>
<keyword evidence="1" id="KW-0472">Membrane</keyword>
<feature type="transmembrane region" description="Helical" evidence="1">
    <location>
        <begin position="20"/>
        <end position="41"/>
    </location>
</feature>
<dbReference type="Proteomes" id="UP000537592">
    <property type="component" value="Unassembled WGS sequence"/>
</dbReference>
<dbReference type="AlphaFoldDB" id="A0A7W6EFU5"/>
<accession>A0A7W6EFU5</accession>
<evidence type="ECO:0000256" key="1">
    <source>
        <dbReference type="SAM" id="Phobius"/>
    </source>
</evidence>
<keyword evidence="3" id="KW-1185">Reference proteome</keyword>